<sequence length="296" mass="33258">MRPLPGTRSLTTIATLPQLELPSGPEDHPERPMMRILHLNLNHCEAAQDLLCDTISKHHIDRIGRASLTAEDMASEPPVRQSPAHVMPRFQGKSRRRRSRCAGGRPRSLDLRRSVCGLADSSRDREAGQDGENPHARNYASQDHLLRVAINTRQASGCWRQHCDEVNSDVWGKPIQIAMSRLRCPATKQRHAPLSWCAARWRLCSRVSERAPPCNLLASIGGAYNTVHTWRTQRSPSVEESKSCLAPGPDGIYANQRAKSLVAVLPEHSSCGWPRLVWRLTYFHLRERQSWSGRGA</sequence>
<dbReference type="EMBL" id="CADCXV010000382">
    <property type="protein sequence ID" value="CAB0029956.1"/>
    <property type="molecule type" value="Genomic_DNA"/>
</dbReference>
<proteinExistence type="predicted"/>
<dbReference type="OrthoDB" id="7700944at2759"/>
<organism evidence="2 3">
    <name type="scientific">Trichogramma brassicae</name>
    <dbReference type="NCBI Taxonomy" id="86971"/>
    <lineage>
        <taxon>Eukaryota</taxon>
        <taxon>Metazoa</taxon>
        <taxon>Ecdysozoa</taxon>
        <taxon>Arthropoda</taxon>
        <taxon>Hexapoda</taxon>
        <taxon>Insecta</taxon>
        <taxon>Pterygota</taxon>
        <taxon>Neoptera</taxon>
        <taxon>Endopterygota</taxon>
        <taxon>Hymenoptera</taxon>
        <taxon>Apocrita</taxon>
        <taxon>Proctotrupomorpha</taxon>
        <taxon>Chalcidoidea</taxon>
        <taxon>Trichogrammatidae</taxon>
        <taxon>Trichogramma</taxon>
    </lineage>
</organism>
<evidence type="ECO:0000313" key="3">
    <source>
        <dbReference type="Proteomes" id="UP000479190"/>
    </source>
</evidence>
<dbReference type="AlphaFoldDB" id="A0A6H5I165"/>
<gene>
    <name evidence="2" type="ORF">TBRA_LOCUS1974</name>
</gene>
<evidence type="ECO:0000313" key="2">
    <source>
        <dbReference type="EMBL" id="CAB0029956.1"/>
    </source>
</evidence>
<feature type="region of interest" description="Disordered" evidence="1">
    <location>
        <begin position="120"/>
        <end position="140"/>
    </location>
</feature>
<dbReference type="Proteomes" id="UP000479190">
    <property type="component" value="Unassembled WGS sequence"/>
</dbReference>
<name>A0A6H5I165_9HYME</name>
<feature type="compositionally biased region" description="Basic and acidic residues" evidence="1">
    <location>
        <begin position="121"/>
        <end position="135"/>
    </location>
</feature>
<reference evidence="2 3" key="1">
    <citation type="submission" date="2020-02" db="EMBL/GenBank/DDBJ databases">
        <authorList>
            <person name="Ferguson B K."/>
        </authorList>
    </citation>
    <scope>NUCLEOTIDE SEQUENCE [LARGE SCALE GENOMIC DNA]</scope>
</reference>
<feature type="region of interest" description="Disordered" evidence="1">
    <location>
        <begin position="69"/>
        <end position="108"/>
    </location>
</feature>
<protein>
    <submittedName>
        <fullName evidence="2">Uncharacterized protein</fullName>
    </submittedName>
</protein>
<accession>A0A6H5I165</accession>
<evidence type="ECO:0000256" key="1">
    <source>
        <dbReference type="SAM" id="MobiDB-lite"/>
    </source>
</evidence>
<keyword evidence="3" id="KW-1185">Reference proteome</keyword>